<comment type="caution">
    <text evidence="5">The sequence shown here is derived from an EMBL/GenBank/DDBJ whole genome shotgun (WGS) entry which is preliminary data.</text>
</comment>
<sequence length="334" mass="36390">MKANIKQVAFEAGVSTATVSRVLSGTGYVSDEVKAKVQEAVAKLNYRPNAVARSLKQDKTHSLGLIVPDISNPFFMSIARGIEDTVREEGYQLLFCSSDEQPEKERELLMLLNEKRADAILIATSGGNEETIARIAASGVSVLLLDREAGGGAAADLDLIAEDNRHGAYLLTRKLLSKGHTRIGVINGNLNVSTGRDRYEGYLTALGEAGFTAEPAYMVNGQFTLQGGVEAAGYFLGLTTRPTAVVSFNNQMTFGLLLELHRRGLRLPSDIMVASYGEVEAAMLLKEPELHYIKQMPYEMGVRAGEILLERLRHTGQEIGPSQKIMFTPELNTI</sequence>
<organism evidence="5 6">
    <name type="scientific">Paenibacillus allorhizosphaerae</name>
    <dbReference type="NCBI Taxonomy" id="2849866"/>
    <lineage>
        <taxon>Bacteria</taxon>
        <taxon>Bacillati</taxon>
        <taxon>Bacillota</taxon>
        <taxon>Bacilli</taxon>
        <taxon>Bacillales</taxon>
        <taxon>Paenibacillaceae</taxon>
        <taxon>Paenibacillus</taxon>
    </lineage>
</organism>
<proteinExistence type="predicted"/>
<keyword evidence="1" id="KW-0805">Transcription regulation</keyword>
<gene>
    <name evidence="5" type="primary">rbsR_4</name>
    <name evidence="5" type="ORF">PAECIP111802_05170</name>
</gene>
<dbReference type="RefSeq" id="WP_218101395.1">
    <property type="nucleotide sequence ID" value="NZ_CAJVCE010000017.1"/>
</dbReference>
<keyword evidence="3" id="KW-0804">Transcription</keyword>
<dbReference type="Proteomes" id="UP000730618">
    <property type="component" value="Unassembled WGS sequence"/>
</dbReference>
<evidence type="ECO:0000259" key="4">
    <source>
        <dbReference type="PROSITE" id="PS50932"/>
    </source>
</evidence>
<dbReference type="PANTHER" id="PTHR30146:SF109">
    <property type="entry name" value="HTH-TYPE TRANSCRIPTIONAL REGULATOR GALS"/>
    <property type="match status" value="1"/>
</dbReference>
<protein>
    <submittedName>
        <fullName evidence="5">Ribose operon repressor</fullName>
    </submittedName>
</protein>
<dbReference type="InterPro" id="IPR000843">
    <property type="entry name" value="HTH_LacI"/>
</dbReference>
<dbReference type="Pfam" id="PF00532">
    <property type="entry name" value="Peripla_BP_1"/>
    <property type="match status" value="1"/>
</dbReference>
<evidence type="ECO:0000256" key="3">
    <source>
        <dbReference type="ARBA" id="ARBA00023163"/>
    </source>
</evidence>
<evidence type="ECO:0000313" key="6">
    <source>
        <dbReference type="Proteomes" id="UP000730618"/>
    </source>
</evidence>
<evidence type="ECO:0000313" key="5">
    <source>
        <dbReference type="EMBL" id="CAG7652230.1"/>
    </source>
</evidence>
<evidence type="ECO:0000256" key="1">
    <source>
        <dbReference type="ARBA" id="ARBA00023015"/>
    </source>
</evidence>
<dbReference type="CDD" id="cd01392">
    <property type="entry name" value="HTH_LacI"/>
    <property type="match status" value="1"/>
</dbReference>
<keyword evidence="6" id="KW-1185">Reference proteome</keyword>
<name>A0ABM8VNZ3_9BACL</name>
<dbReference type="PROSITE" id="PS50932">
    <property type="entry name" value="HTH_LACI_2"/>
    <property type="match status" value="1"/>
</dbReference>
<dbReference type="EMBL" id="CAJVCE010000017">
    <property type="protein sequence ID" value="CAG7652230.1"/>
    <property type="molecule type" value="Genomic_DNA"/>
</dbReference>
<accession>A0ABM8VNZ3</accession>
<keyword evidence="2" id="KW-0238">DNA-binding</keyword>
<dbReference type="CDD" id="cd06267">
    <property type="entry name" value="PBP1_LacI_sugar_binding-like"/>
    <property type="match status" value="1"/>
</dbReference>
<dbReference type="PANTHER" id="PTHR30146">
    <property type="entry name" value="LACI-RELATED TRANSCRIPTIONAL REPRESSOR"/>
    <property type="match status" value="1"/>
</dbReference>
<dbReference type="InterPro" id="IPR001761">
    <property type="entry name" value="Peripla_BP/Lac1_sug-bd_dom"/>
</dbReference>
<reference evidence="5 6" key="1">
    <citation type="submission" date="2021-06" db="EMBL/GenBank/DDBJ databases">
        <authorList>
            <person name="Criscuolo A."/>
        </authorList>
    </citation>
    <scope>NUCLEOTIDE SEQUENCE [LARGE SCALE GENOMIC DNA]</scope>
    <source>
        <strain evidence="6">CIP 111802</strain>
    </source>
</reference>
<feature type="domain" description="HTH lacI-type" evidence="4">
    <location>
        <begin position="3"/>
        <end position="57"/>
    </location>
</feature>
<evidence type="ECO:0000256" key="2">
    <source>
        <dbReference type="ARBA" id="ARBA00023125"/>
    </source>
</evidence>
<dbReference type="Pfam" id="PF00356">
    <property type="entry name" value="LacI"/>
    <property type="match status" value="1"/>
</dbReference>
<dbReference type="SMART" id="SM00354">
    <property type="entry name" value="HTH_LACI"/>
    <property type="match status" value="1"/>
</dbReference>